<keyword evidence="1" id="KW-0472">Membrane</keyword>
<sequence length="268" mass="30109">MNSAQRSVTFSTIINILKKRPIAIFFAVIFAFFALLMATIFTLVFSLTGNDMPKVDYELIDAQGIETTAEISNIETDYTVTVNGLHPTVISYQYIEDGQAIESEYKVLEEVKIEALAAGDDITIKSLNGQSAIKNIKPYHFPTTLFFLAPIPFLLFGLPFLLYIIVRTSKELKLYKYGQVKSARIVSIMPKYTIPFVSIGQGVKVHYEYETGDGNKIVGESVTSDFSIISDKRTGDTILIFVEPDNEYKSCVVPKLDALKNNWHINFE</sequence>
<dbReference type="EMBL" id="QJSU01000001">
    <property type="protein sequence ID" value="PYE40956.1"/>
    <property type="molecule type" value="Genomic_DNA"/>
</dbReference>
<accession>A0A2V4UWP9</accession>
<evidence type="ECO:0008006" key="4">
    <source>
        <dbReference type="Google" id="ProtNLM"/>
    </source>
</evidence>
<dbReference type="AlphaFoldDB" id="A0A2V4UWP9"/>
<comment type="caution">
    <text evidence="2">The sequence shown here is derived from an EMBL/GenBank/DDBJ whole genome shotgun (WGS) entry which is preliminary data.</text>
</comment>
<keyword evidence="1" id="KW-1133">Transmembrane helix</keyword>
<evidence type="ECO:0000313" key="2">
    <source>
        <dbReference type="EMBL" id="PYE40956.1"/>
    </source>
</evidence>
<feature type="transmembrane region" description="Helical" evidence="1">
    <location>
        <begin position="21"/>
        <end position="47"/>
    </location>
</feature>
<organism evidence="2 3">
    <name type="scientific">Psychrobacter fozii</name>
    <dbReference type="NCBI Taxonomy" id="198480"/>
    <lineage>
        <taxon>Bacteria</taxon>
        <taxon>Pseudomonadati</taxon>
        <taxon>Pseudomonadota</taxon>
        <taxon>Gammaproteobacteria</taxon>
        <taxon>Moraxellales</taxon>
        <taxon>Moraxellaceae</taxon>
        <taxon>Psychrobacter</taxon>
    </lineage>
</organism>
<name>A0A2V4UWP9_9GAMM</name>
<evidence type="ECO:0000256" key="1">
    <source>
        <dbReference type="SAM" id="Phobius"/>
    </source>
</evidence>
<dbReference type="Proteomes" id="UP000247746">
    <property type="component" value="Unassembled WGS sequence"/>
</dbReference>
<protein>
    <recommendedName>
        <fullName evidence="4">DUF3592 domain-containing protein</fullName>
    </recommendedName>
</protein>
<reference evidence="2 3" key="1">
    <citation type="submission" date="2018-06" db="EMBL/GenBank/DDBJ databases">
        <title>Genomic Encyclopedia of Type Strains, Phase III (KMG-III): the genomes of soil and plant-associated and newly described type strains.</title>
        <authorList>
            <person name="Whitman W."/>
        </authorList>
    </citation>
    <scope>NUCLEOTIDE SEQUENCE [LARGE SCALE GENOMIC DNA]</scope>
    <source>
        <strain evidence="2 3">CECT 5889</strain>
    </source>
</reference>
<keyword evidence="3" id="KW-1185">Reference proteome</keyword>
<gene>
    <name evidence="2" type="ORF">DFP82_101272</name>
</gene>
<evidence type="ECO:0000313" key="3">
    <source>
        <dbReference type="Proteomes" id="UP000247746"/>
    </source>
</evidence>
<feature type="transmembrane region" description="Helical" evidence="1">
    <location>
        <begin position="145"/>
        <end position="166"/>
    </location>
</feature>
<proteinExistence type="predicted"/>
<keyword evidence="1" id="KW-0812">Transmembrane</keyword>